<dbReference type="AlphaFoldDB" id="A0A6L3ZI99"/>
<evidence type="ECO:0000256" key="1">
    <source>
        <dbReference type="ARBA" id="ARBA00006739"/>
    </source>
</evidence>
<dbReference type="PANTHER" id="PTHR43179">
    <property type="entry name" value="RHAMNOSYLTRANSFERASE WBBL"/>
    <property type="match status" value="1"/>
</dbReference>
<dbReference type="PANTHER" id="PTHR43179:SF12">
    <property type="entry name" value="GALACTOFURANOSYLTRANSFERASE GLFT2"/>
    <property type="match status" value="1"/>
</dbReference>
<dbReference type="InterPro" id="IPR001173">
    <property type="entry name" value="Glyco_trans_2-like"/>
</dbReference>
<dbReference type="GO" id="GO:0016757">
    <property type="term" value="F:glycosyltransferase activity"/>
    <property type="evidence" value="ECO:0007669"/>
    <property type="project" value="UniProtKB-KW"/>
</dbReference>
<dbReference type="Proteomes" id="UP000484164">
    <property type="component" value="Unassembled WGS sequence"/>
</dbReference>
<protein>
    <submittedName>
        <fullName evidence="5">Glycosyltransferase family 2 protein</fullName>
    </submittedName>
</protein>
<keyword evidence="2" id="KW-0328">Glycosyltransferase</keyword>
<dbReference type="Gene3D" id="3.90.550.10">
    <property type="entry name" value="Spore Coat Polysaccharide Biosynthesis Protein SpsA, Chain A"/>
    <property type="match status" value="1"/>
</dbReference>
<feature type="domain" description="Glycosyltransferase 2-like" evidence="4">
    <location>
        <begin position="4"/>
        <end position="131"/>
    </location>
</feature>
<dbReference type="RefSeq" id="WP_151692277.1">
    <property type="nucleotide sequence ID" value="NZ_BMGX01000002.1"/>
</dbReference>
<keyword evidence="3 5" id="KW-0808">Transferase</keyword>
<evidence type="ECO:0000313" key="6">
    <source>
        <dbReference type="Proteomes" id="UP000484164"/>
    </source>
</evidence>
<name>A0A6L3ZI99_9FLAO</name>
<gene>
    <name evidence="5" type="ORF">F8C82_04165</name>
</gene>
<evidence type="ECO:0000313" key="5">
    <source>
        <dbReference type="EMBL" id="KAB2817604.1"/>
    </source>
</evidence>
<dbReference type="SUPFAM" id="SSF53448">
    <property type="entry name" value="Nucleotide-diphospho-sugar transferases"/>
    <property type="match status" value="1"/>
</dbReference>
<evidence type="ECO:0000256" key="2">
    <source>
        <dbReference type="ARBA" id="ARBA00022676"/>
    </source>
</evidence>
<proteinExistence type="inferred from homology"/>
<evidence type="ECO:0000259" key="4">
    <source>
        <dbReference type="Pfam" id="PF00535"/>
    </source>
</evidence>
<dbReference type="EMBL" id="WBVQ01000001">
    <property type="protein sequence ID" value="KAB2817604.1"/>
    <property type="molecule type" value="Genomic_DNA"/>
</dbReference>
<comment type="similarity">
    <text evidence="1">Belongs to the glycosyltransferase 2 family.</text>
</comment>
<keyword evidence="6" id="KW-1185">Reference proteome</keyword>
<dbReference type="Pfam" id="PF00535">
    <property type="entry name" value="Glycos_transf_2"/>
    <property type="match status" value="1"/>
</dbReference>
<dbReference type="InterPro" id="IPR029044">
    <property type="entry name" value="Nucleotide-diphossugar_trans"/>
</dbReference>
<organism evidence="5 6">
    <name type="scientific">Phaeocystidibacter marisrubri</name>
    <dbReference type="NCBI Taxonomy" id="1577780"/>
    <lineage>
        <taxon>Bacteria</taxon>
        <taxon>Pseudomonadati</taxon>
        <taxon>Bacteroidota</taxon>
        <taxon>Flavobacteriia</taxon>
        <taxon>Flavobacteriales</taxon>
        <taxon>Phaeocystidibacteraceae</taxon>
        <taxon>Phaeocystidibacter</taxon>
    </lineage>
</organism>
<evidence type="ECO:0000256" key="3">
    <source>
        <dbReference type="ARBA" id="ARBA00022679"/>
    </source>
</evidence>
<sequence>MITAITLNYNQNDYTSKCALSVLESVGEDIHLVVIDNGSTEDNFRELKSLLPLDDSRLTVHRIVDNIGYVGGVNVGLKIAFEQRNSDYTLVMNNDTIIDSKAITELIQTAKKHDNKAIVSGKVYNYDEQDTLQFIGNGKGKTGLLDFPAFVKNRREKDLGQYDQEMEMGMIDDIFWLIPKLVFDQVGYYSNYFFLYGEQNDYALRAVKAGNKLIYTPNAKIWHKGKVTTADGDSNSPKIEYWRSFAVMKIAVLHFSGADSKKLLSQWKYKRTLKVMIWILTGKSKFSSLKAHLLAIKHFKFWNKVRYVDNGYNPF</sequence>
<reference evidence="5 6" key="1">
    <citation type="submission" date="2019-10" db="EMBL/GenBank/DDBJ databases">
        <title>Genome sequence of Phaeocystidibacter marisrubri JCM30614 (type strain).</title>
        <authorList>
            <person name="Bowman J.P."/>
        </authorList>
    </citation>
    <scope>NUCLEOTIDE SEQUENCE [LARGE SCALE GENOMIC DNA]</scope>
    <source>
        <strain evidence="5 6">JCM 30614</strain>
    </source>
</reference>
<dbReference type="OrthoDB" id="9771846at2"/>
<comment type="caution">
    <text evidence="5">The sequence shown here is derived from an EMBL/GenBank/DDBJ whole genome shotgun (WGS) entry which is preliminary data.</text>
</comment>
<accession>A0A6L3ZI99</accession>